<feature type="transmembrane region" description="Helical" evidence="2">
    <location>
        <begin position="184"/>
        <end position="202"/>
    </location>
</feature>
<organism evidence="3 4">
    <name type="scientific">Microtetraspora malaysiensis</name>
    <dbReference type="NCBI Taxonomy" id="161358"/>
    <lineage>
        <taxon>Bacteria</taxon>
        <taxon>Bacillati</taxon>
        <taxon>Actinomycetota</taxon>
        <taxon>Actinomycetes</taxon>
        <taxon>Streptosporangiales</taxon>
        <taxon>Streptosporangiaceae</taxon>
        <taxon>Microtetraspora</taxon>
    </lineage>
</organism>
<dbReference type="EMBL" id="JBIASD010000004">
    <property type="protein sequence ID" value="MFF3665510.1"/>
    <property type="molecule type" value="Genomic_DNA"/>
</dbReference>
<evidence type="ECO:0000313" key="3">
    <source>
        <dbReference type="EMBL" id="MFF3665510.1"/>
    </source>
</evidence>
<dbReference type="Proteomes" id="UP001602013">
    <property type="component" value="Unassembled WGS sequence"/>
</dbReference>
<evidence type="ECO:0000313" key="4">
    <source>
        <dbReference type="Proteomes" id="UP001602013"/>
    </source>
</evidence>
<keyword evidence="2" id="KW-0472">Membrane</keyword>
<feature type="region of interest" description="Disordered" evidence="1">
    <location>
        <begin position="115"/>
        <end position="182"/>
    </location>
</feature>
<evidence type="ECO:0000256" key="1">
    <source>
        <dbReference type="SAM" id="MobiDB-lite"/>
    </source>
</evidence>
<reference evidence="3 4" key="1">
    <citation type="submission" date="2024-10" db="EMBL/GenBank/DDBJ databases">
        <title>The Natural Products Discovery Center: Release of the First 8490 Sequenced Strains for Exploring Actinobacteria Biosynthetic Diversity.</title>
        <authorList>
            <person name="Kalkreuter E."/>
            <person name="Kautsar S.A."/>
            <person name="Yang D."/>
            <person name="Bader C.D."/>
            <person name="Teijaro C.N."/>
            <person name="Fluegel L."/>
            <person name="Davis C.M."/>
            <person name="Simpson J.R."/>
            <person name="Lauterbach L."/>
            <person name="Steele A.D."/>
            <person name="Gui C."/>
            <person name="Meng S."/>
            <person name="Li G."/>
            <person name="Viehrig K."/>
            <person name="Ye F."/>
            <person name="Su P."/>
            <person name="Kiefer A.F."/>
            <person name="Nichols A."/>
            <person name="Cepeda A.J."/>
            <person name="Yan W."/>
            <person name="Fan B."/>
            <person name="Jiang Y."/>
            <person name="Adhikari A."/>
            <person name="Zheng C.-J."/>
            <person name="Schuster L."/>
            <person name="Cowan T.M."/>
            <person name="Smanski M.J."/>
            <person name="Chevrette M.G."/>
            <person name="De Carvalho L.P.S."/>
            <person name="Shen B."/>
        </authorList>
    </citation>
    <scope>NUCLEOTIDE SEQUENCE [LARGE SCALE GENOMIC DNA]</scope>
    <source>
        <strain evidence="3 4">NPDC002173</strain>
    </source>
</reference>
<dbReference type="RefSeq" id="WP_387409522.1">
    <property type="nucleotide sequence ID" value="NZ_JBIASD010000004.1"/>
</dbReference>
<feature type="compositionally biased region" description="Acidic residues" evidence="1">
    <location>
        <begin position="129"/>
        <end position="150"/>
    </location>
</feature>
<keyword evidence="2" id="KW-1133">Transmembrane helix</keyword>
<gene>
    <name evidence="3" type="ORF">ACFYXI_07935</name>
</gene>
<proteinExistence type="predicted"/>
<keyword evidence="2" id="KW-0812">Transmembrane</keyword>
<feature type="transmembrane region" description="Helical" evidence="2">
    <location>
        <begin position="208"/>
        <end position="225"/>
    </location>
</feature>
<keyword evidence="4" id="KW-1185">Reference proteome</keyword>
<comment type="caution">
    <text evidence="3">The sequence shown here is derived from an EMBL/GenBank/DDBJ whole genome shotgun (WGS) entry which is preliminary data.</text>
</comment>
<evidence type="ECO:0000256" key="2">
    <source>
        <dbReference type="SAM" id="Phobius"/>
    </source>
</evidence>
<accession>A0ABW6SKM7</accession>
<name>A0ABW6SKM7_9ACTN</name>
<sequence length="234" mass="24978">MSDSRRALMPRLATTADPLQRAALLADLADAEDAAGRADSARLVRVVAESENLLSDPDADLTDPAWENDEWWPLAETSGRVERAKVLEDVHAHWAEPLFGDQASILLALAEAERDAAGQPGRNRRDHVDDQEDADAEDGDQEDDDAEDAGGETAQGEPATPQETDAPATPVPPPTRPRTLPSRAGWAITGGLFLTLVAVVALAPDYQLRLAAAAALPLLTLAVVFRHHRTGGPQ</sequence>
<protein>
    <submittedName>
        <fullName evidence="3">Uncharacterized protein</fullName>
    </submittedName>
</protein>